<organism evidence="1">
    <name type="scientific">marine metagenome</name>
    <dbReference type="NCBI Taxonomy" id="408172"/>
    <lineage>
        <taxon>unclassified sequences</taxon>
        <taxon>metagenomes</taxon>
        <taxon>ecological metagenomes</taxon>
    </lineage>
</organism>
<feature type="non-terminal residue" evidence="1">
    <location>
        <position position="1"/>
    </location>
</feature>
<gene>
    <name evidence="1" type="ORF">METZ01_LOCUS435683</name>
</gene>
<evidence type="ECO:0000313" key="1">
    <source>
        <dbReference type="EMBL" id="SVD82829.1"/>
    </source>
</evidence>
<sequence>VGFGALSAIFQDQINTLPVGLGQFPIEVAGN</sequence>
<name>A0A382YIL4_9ZZZZ</name>
<dbReference type="EMBL" id="UINC01175936">
    <property type="protein sequence ID" value="SVD82829.1"/>
    <property type="molecule type" value="Genomic_DNA"/>
</dbReference>
<proteinExistence type="predicted"/>
<reference evidence="1" key="1">
    <citation type="submission" date="2018-05" db="EMBL/GenBank/DDBJ databases">
        <authorList>
            <person name="Lanie J.A."/>
            <person name="Ng W.-L."/>
            <person name="Kazmierczak K.M."/>
            <person name="Andrzejewski T.M."/>
            <person name="Davidsen T.M."/>
            <person name="Wayne K.J."/>
            <person name="Tettelin H."/>
            <person name="Glass J.I."/>
            <person name="Rusch D."/>
            <person name="Podicherti R."/>
            <person name="Tsui H.-C.T."/>
            <person name="Winkler M.E."/>
        </authorList>
    </citation>
    <scope>NUCLEOTIDE SEQUENCE</scope>
</reference>
<accession>A0A382YIL4</accession>
<protein>
    <submittedName>
        <fullName evidence="1">Uncharacterized protein</fullName>
    </submittedName>
</protein>
<dbReference type="AlphaFoldDB" id="A0A382YIL4"/>